<dbReference type="SUPFAM" id="SSF103473">
    <property type="entry name" value="MFS general substrate transporter"/>
    <property type="match status" value="1"/>
</dbReference>
<evidence type="ECO:0000313" key="2">
    <source>
        <dbReference type="Proteomes" id="UP000887562"/>
    </source>
</evidence>
<dbReference type="AlphaFoldDB" id="A0A915EYG5"/>
<organism evidence="2 3">
    <name type="scientific">Echinococcus canadensis</name>
    <dbReference type="NCBI Taxonomy" id="519352"/>
    <lineage>
        <taxon>Eukaryota</taxon>
        <taxon>Metazoa</taxon>
        <taxon>Spiralia</taxon>
        <taxon>Lophotrochozoa</taxon>
        <taxon>Platyhelminthes</taxon>
        <taxon>Cestoda</taxon>
        <taxon>Eucestoda</taxon>
        <taxon>Cyclophyllidea</taxon>
        <taxon>Taeniidae</taxon>
        <taxon>Echinococcus</taxon>
        <taxon>Echinococcus canadensis group</taxon>
    </lineage>
</organism>
<sequence length="165" mass="17929">MTLILTYAPVPSYLTSISSGGANVDALIFSTTAGRVFAAICFFLGITDGAFMTLLGPMLEYLLDDTNFPAGLGISLCIMGAFNLAGTLIGGHLLDASGTYYSANLMAACLPLTGFLILIKDFRVDVFINRCSEWAKERRMKYACAWRLGDVRVRRLRVSVFGKFA</sequence>
<name>A0A915EYG5_9CEST</name>
<feature type="transmembrane region" description="Helical" evidence="1">
    <location>
        <begin position="68"/>
        <end position="94"/>
    </location>
</feature>
<protein>
    <submittedName>
        <fullName evidence="3">Monocarboxylate transporter</fullName>
    </submittedName>
</protein>
<reference evidence="3" key="1">
    <citation type="submission" date="2022-11" db="UniProtKB">
        <authorList>
            <consortium name="WormBaseParasite"/>
        </authorList>
    </citation>
    <scope>IDENTIFICATION</scope>
</reference>
<keyword evidence="1" id="KW-0812">Transmembrane</keyword>
<proteinExistence type="predicted"/>
<evidence type="ECO:0000313" key="3">
    <source>
        <dbReference type="WBParaSite" id="maker-E.canG7_contigs_3303-snap-gene-0.3-mRNA-1"/>
    </source>
</evidence>
<keyword evidence="1" id="KW-1133">Transmembrane helix</keyword>
<keyword evidence="1" id="KW-0472">Membrane</keyword>
<accession>A0A915EYG5</accession>
<evidence type="ECO:0000256" key="1">
    <source>
        <dbReference type="SAM" id="Phobius"/>
    </source>
</evidence>
<dbReference type="WBParaSite" id="maker-E.canG7_contigs_3303-snap-gene-0.3-mRNA-1">
    <property type="protein sequence ID" value="maker-E.canG7_contigs_3303-snap-gene-0.3-mRNA-1"/>
    <property type="gene ID" value="EcG7_10490"/>
</dbReference>
<feature type="transmembrane region" description="Helical" evidence="1">
    <location>
        <begin position="100"/>
        <end position="119"/>
    </location>
</feature>
<keyword evidence="2" id="KW-1185">Reference proteome</keyword>
<dbReference type="Proteomes" id="UP000887562">
    <property type="component" value="Unplaced"/>
</dbReference>
<feature type="transmembrane region" description="Helical" evidence="1">
    <location>
        <begin position="36"/>
        <end position="56"/>
    </location>
</feature>
<dbReference type="InterPro" id="IPR036259">
    <property type="entry name" value="MFS_trans_sf"/>
</dbReference>